<keyword evidence="2" id="KW-1185">Reference proteome</keyword>
<proteinExistence type="predicted"/>
<evidence type="ECO:0000313" key="1">
    <source>
        <dbReference type="EMBL" id="KAF2478360.1"/>
    </source>
</evidence>
<protein>
    <submittedName>
        <fullName evidence="1">Uncharacterized protein</fullName>
    </submittedName>
</protein>
<name>A0ACB6RI10_9PLEO</name>
<organism evidence="1 2">
    <name type="scientific">Lindgomyces ingoldianus</name>
    <dbReference type="NCBI Taxonomy" id="673940"/>
    <lineage>
        <taxon>Eukaryota</taxon>
        <taxon>Fungi</taxon>
        <taxon>Dikarya</taxon>
        <taxon>Ascomycota</taxon>
        <taxon>Pezizomycotina</taxon>
        <taxon>Dothideomycetes</taxon>
        <taxon>Pleosporomycetidae</taxon>
        <taxon>Pleosporales</taxon>
        <taxon>Lindgomycetaceae</taxon>
        <taxon>Lindgomyces</taxon>
    </lineage>
</organism>
<comment type="caution">
    <text evidence="1">The sequence shown here is derived from an EMBL/GenBank/DDBJ whole genome shotgun (WGS) entry which is preliminary data.</text>
</comment>
<dbReference type="EMBL" id="MU003492">
    <property type="protein sequence ID" value="KAF2478360.1"/>
    <property type="molecule type" value="Genomic_DNA"/>
</dbReference>
<evidence type="ECO:0000313" key="2">
    <source>
        <dbReference type="Proteomes" id="UP000799755"/>
    </source>
</evidence>
<sequence length="517" mass="57683">MFRIDSRPRRSWLGSFLQIGEILFSRLSKQDYQIPSPCITHVRVYLKGCDYGALRCFCTRGFFWLSILPLALVFSIDIVGVEGLNELVIAKDTTNRLIMDETKTSVIKAIAKTYTDNEGGLFFRQLLLFHGSLGTGKTGRFAEFAGPPRLHLATADLCHKPKDLENGIMDFCQADVYLEACSIKNLKRNIYLSTLNYFRASLSRIHVSIVYERLHDSTPAQMWDKSFVKLKNDARQYVKKNEDVRNLQWNGRETCNETQSSAFRTAIALALNDSKEANEKKSKQSTFAQVVKLSSGFKKYMKNQDDDADTPKRQRGGGGMSEAWHNLACIACRIALLAPQAWTDHYEIAPSIVYGVPRPRPVVGYIVASLMIQYFIERLQGSISGYSEIGAGGQSHPCYPCRKCLHQPFRLVEPAGGETARDLGQPRLPCPGGGVIHHPPTVMLASMIAPLRSKTLPSSMRQRSQPAGFRAAERHSDVTPDVRNSTIYLSRSCGQQMSGLSPPAPIEQSQTPIIPDS</sequence>
<accession>A0ACB6RI10</accession>
<gene>
    <name evidence="1" type="ORF">BDR25DRAFT_348614</name>
</gene>
<dbReference type="Proteomes" id="UP000799755">
    <property type="component" value="Unassembled WGS sequence"/>
</dbReference>
<reference evidence="1" key="1">
    <citation type="journal article" date="2020" name="Stud. Mycol.">
        <title>101 Dothideomycetes genomes: a test case for predicting lifestyles and emergence of pathogens.</title>
        <authorList>
            <person name="Haridas S."/>
            <person name="Albert R."/>
            <person name="Binder M."/>
            <person name="Bloem J."/>
            <person name="Labutti K."/>
            <person name="Salamov A."/>
            <person name="Andreopoulos B."/>
            <person name="Baker S."/>
            <person name="Barry K."/>
            <person name="Bills G."/>
            <person name="Bluhm B."/>
            <person name="Cannon C."/>
            <person name="Castanera R."/>
            <person name="Culley D."/>
            <person name="Daum C."/>
            <person name="Ezra D."/>
            <person name="Gonzalez J."/>
            <person name="Henrissat B."/>
            <person name="Kuo A."/>
            <person name="Liang C."/>
            <person name="Lipzen A."/>
            <person name="Lutzoni F."/>
            <person name="Magnuson J."/>
            <person name="Mondo S."/>
            <person name="Nolan M."/>
            <person name="Ohm R."/>
            <person name="Pangilinan J."/>
            <person name="Park H.-J."/>
            <person name="Ramirez L."/>
            <person name="Alfaro M."/>
            <person name="Sun H."/>
            <person name="Tritt A."/>
            <person name="Yoshinaga Y."/>
            <person name="Zwiers L.-H."/>
            <person name="Turgeon B."/>
            <person name="Goodwin S."/>
            <person name="Spatafora J."/>
            <person name="Crous P."/>
            <person name="Grigoriev I."/>
        </authorList>
    </citation>
    <scope>NUCLEOTIDE SEQUENCE</scope>
    <source>
        <strain evidence="1">ATCC 200398</strain>
    </source>
</reference>